<keyword evidence="7" id="KW-1185">Reference proteome</keyword>
<keyword evidence="3" id="KW-0804">Transcription</keyword>
<evidence type="ECO:0000313" key="6">
    <source>
        <dbReference type="EMBL" id="MCP1675034.1"/>
    </source>
</evidence>
<organism evidence="6 7">
    <name type="scientific">Natronocella acetinitrilica</name>
    <dbReference type="NCBI Taxonomy" id="414046"/>
    <lineage>
        <taxon>Bacteria</taxon>
        <taxon>Pseudomonadati</taxon>
        <taxon>Pseudomonadota</taxon>
        <taxon>Gammaproteobacteria</taxon>
        <taxon>Chromatiales</taxon>
        <taxon>Ectothiorhodospiraceae</taxon>
        <taxon>Natronocella</taxon>
    </lineage>
</organism>
<keyword evidence="2 4" id="KW-0238">DNA-binding</keyword>
<dbReference type="PRINTS" id="PR00455">
    <property type="entry name" value="HTHTETR"/>
</dbReference>
<evidence type="ECO:0000313" key="7">
    <source>
        <dbReference type="Proteomes" id="UP001205843"/>
    </source>
</evidence>
<dbReference type="InterPro" id="IPR050109">
    <property type="entry name" value="HTH-type_TetR-like_transc_reg"/>
</dbReference>
<dbReference type="PROSITE" id="PS50977">
    <property type="entry name" value="HTH_TETR_2"/>
    <property type="match status" value="1"/>
</dbReference>
<dbReference type="AlphaFoldDB" id="A0AAE3KBT2"/>
<dbReference type="SUPFAM" id="SSF46689">
    <property type="entry name" value="Homeodomain-like"/>
    <property type="match status" value="1"/>
</dbReference>
<protein>
    <submittedName>
        <fullName evidence="6">AcrR family transcriptional regulator</fullName>
    </submittedName>
</protein>
<dbReference type="SUPFAM" id="SSF48498">
    <property type="entry name" value="Tetracyclin repressor-like, C-terminal domain"/>
    <property type="match status" value="1"/>
</dbReference>
<evidence type="ECO:0000256" key="3">
    <source>
        <dbReference type="ARBA" id="ARBA00023163"/>
    </source>
</evidence>
<dbReference type="Gene3D" id="1.10.357.10">
    <property type="entry name" value="Tetracycline Repressor, domain 2"/>
    <property type="match status" value="1"/>
</dbReference>
<evidence type="ECO:0000256" key="1">
    <source>
        <dbReference type="ARBA" id="ARBA00023015"/>
    </source>
</evidence>
<dbReference type="InterPro" id="IPR025996">
    <property type="entry name" value="MT1864/Rv1816-like_C"/>
</dbReference>
<dbReference type="GO" id="GO:0003700">
    <property type="term" value="F:DNA-binding transcription factor activity"/>
    <property type="evidence" value="ECO:0007669"/>
    <property type="project" value="TreeGrafter"/>
</dbReference>
<reference evidence="6" key="1">
    <citation type="submission" date="2022-03" db="EMBL/GenBank/DDBJ databases">
        <title>Genomic Encyclopedia of Type Strains, Phase III (KMG-III): the genomes of soil and plant-associated and newly described type strains.</title>
        <authorList>
            <person name="Whitman W."/>
        </authorList>
    </citation>
    <scope>NUCLEOTIDE SEQUENCE</scope>
    <source>
        <strain evidence="6">ANL 6-2</strain>
    </source>
</reference>
<sequence length="213" mass="23866">MPRAKVKPADLKEACVQAAREVIAEHGVESLSMRDVSRKLGISHQAPYRHFASRDHLLADIMRRCFADFALHLDQRTPGVEPHSDLEGMGEAYLAYAESKPLEYRLMFGTPWPEPAQHPDLVKHAVHAFNILRDRLRGMHGDAPGQRIQADLDALFIWSTLHGMASIKQANVMQHLELEPDVLDRFKADLMAKIDAALAGGVPNDSPPWKAER</sequence>
<feature type="DNA-binding region" description="H-T-H motif" evidence="4">
    <location>
        <begin position="32"/>
        <end position="51"/>
    </location>
</feature>
<dbReference type="InterPro" id="IPR036271">
    <property type="entry name" value="Tet_transcr_reg_TetR-rel_C_sf"/>
</dbReference>
<dbReference type="InterPro" id="IPR001647">
    <property type="entry name" value="HTH_TetR"/>
</dbReference>
<dbReference type="RefSeq" id="WP_253477862.1">
    <property type="nucleotide sequence ID" value="NZ_JALJXV010000005.1"/>
</dbReference>
<evidence type="ECO:0000256" key="4">
    <source>
        <dbReference type="PROSITE-ProRule" id="PRU00335"/>
    </source>
</evidence>
<evidence type="ECO:0000256" key="2">
    <source>
        <dbReference type="ARBA" id="ARBA00023125"/>
    </source>
</evidence>
<dbReference type="GO" id="GO:0000976">
    <property type="term" value="F:transcription cis-regulatory region binding"/>
    <property type="evidence" value="ECO:0007669"/>
    <property type="project" value="TreeGrafter"/>
</dbReference>
<name>A0AAE3KBT2_9GAMM</name>
<dbReference type="PANTHER" id="PTHR30055:SF220">
    <property type="entry name" value="TETR-FAMILY REGULATORY PROTEIN"/>
    <property type="match status" value="1"/>
</dbReference>
<dbReference type="Pfam" id="PF00440">
    <property type="entry name" value="TetR_N"/>
    <property type="match status" value="1"/>
</dbReference>
<dbReference type="Pfam" id="PF13305">
    <property type="entry name" value="TetR_C_33"/>
    <property type="match status" value="1"/>
</dbReference>
<dbReference type="PANTHER" id="PTHR30055">
    <property type="entry name" value="HTH-TYPE TRANSCRIPTIONAL REGULATOR RUTR"/>
    <property type="match status" value="1"/>
</dbReference>
<gene>
    <name evidence="6" type="ORF">J2T57_002182</name>
</gene>
<dbReference type="Proteomes" id="UP001205843">
    <property type="component" value="Unassembled WGS sequence"/>
</dbReference>
<comment type="caution">
    <text evidence="6">The sequence shown here is derived from an EMBL/GenBank/DDBJ whole genome shotgun (WGS) entry which is preliminary data.</text>
</comment>
<dbReference type="InterPro" id="IPR009057">
    <property type="entry name" value="Homeodomain-like_sf"/>
</dbReference>
<evidence type="ECO:0000259" key="5">
    <source>
        <dbReference type="PROSITE" id="PS50977"/>
    </source>
</evidence>
<dbReference type="EMBL" id="JALJXV010000005">
    <property type="protein sequence ID" value="MCP1675034.1"/>
    <property type="molecule type" value="Genomic_DNA"/>
</dbReference>
<proteinExistence type="predicted"/>
<feature type="domain" description="HTH tetR-type" evidence="5">
    <location>
        <begin position="9"/>
        <end position="69"/>
    </location>
</feature>
<keyword evidence="1" id="KW-0805">Transcription regulation</keyword>
<accession>A0AAE3KBT2</accession>